<evidence type="ECO:0000259" key="12">
    <source>
        <dbReference type="PROSITE" id="PS51192"/>
    </source>
</evidence>
<dbReference type="GO" id="GO:0003723">
    <property type="term" value="F:RNA binding"/>
    <property type="evidence" value="ECO:0007669"/>
    <property type="project" value="UniProtKB-KW"/>
</dbReference>
<keyword evidence="15" id="KW-1185">Reference proteome</keyword>
<dbReference type="Pfam" id="PF04408">
    <property type="entry name" value="WHD_HA2"/>
    <property type="match status" value="1"/>
</dbReference>
<evidence type="ECO:0000256" key="7">
    <source>
        <dbReference type="ARBA" id="ARBA00022840"/>
    </source>
</evidence>
<dbReference type="InterPro" id="IPR001650">
    <property type="entry name" value="Helicase_C-like"/>
</dbReference>
<organism evidence="14 15">
    <name type="scientific">Lipomyces tetrasporus</name>
    <dbReference type="NCBI Taxonomy" id="54092"/>
    <lineage>
        <taxon>Eukaryota</taxon>
        <taxon>Fungi</taxon>
        <taxon>Dikarya</taxon>
        <taxon>Ascomycota</taxon>
        <taxon>Saccharomycotina</taxon>
        <taxon>Lipomycetes</taxon>
        <taxon>Lipomycetales</taxon>
        <taxon>Lipomycetaceae</taxon>
        <taxon>Lipomyces</taxon>
    </lineage>
</organism>
<gene>
    <name evidence="14" type="ORF">POJ06DRAFT_252256</name>
</gene>
<dbReference type="GO" id="GO:0016787">
    <property type="term" value="F:hydrolase activity"/>
    <property type="evidence" value="ECO:0007669"/>
    <property type="project" value="UniProtKB-KW"/>
</dbReference>
<feature type="region of interest" description="Disordered" evidence="11">
    <location>
        <begin position="26"/>
        <end position="46"/>
    </location>
</feature>
<evidence type="ECO:0000256" key="2">
    <source>
        <dbReference type="ARBA" id="ARBA00008792"/>
    </source>
</evidence>
<proteinExistence type="inferred from homology"/>
<dbReference type="Pfam" id="PF00271">
    <property type="entry name" value="Helicase_C"/>
    <property type="match status" value="1"/>
</dbReference>
<feature type="region of interest" description="Disordered" evidence="11">
    <location>
        <begin position="1"/>
        <end position="20"/>
    </location>
</feature>
<dbReference type="FunFam" id="3.40.50.300:FF:003770">
    <property type="entry name" value="ATP-dependent RNA helicase DHR1, putative"/>
    <property type="match status" value="1"/>
</dbReference>
<dbReference type="SUPFAM" id="SSF52540">
    <property type="entry name" value="P-loop containing nucleoside triphosphate hydrolases"/>
    <property type="match status" value="1"/>
</dbReference>
<dbReference type="SMART" id="SM00487">
    <property type="entry name" value="DEXDc"/>
    <property type="match status" value="1"/>
</dbReference>
<dbReference type="InterPro" id="IPR048333">
    <property type="entry name" value="HA2_WH"/>
</dbReference>
<comment type="similarity">
    <text evidence="2">Belongs to the DEAD box helicase family. DEAH subfamily.</text>
</comment>
<feature type="region of interest" description="Disordered" evidence="11">
    <location>
        <begin position="270"/>
        <end position="414"/>
    </location>
</feature>
<feature type="compositionally biased region" description="Acidic residues" evidence="11">
    <location>
        <begin position="384"/>
        <end position="404"/>
    </location>
</feature>
<dbReference type="CDD" id="cd18791">
    <property type="entry name" value="SF2_C_RHA"/>
    <property type="match status" value="1"/>
</dbReference>
<accession>A0AAD7QSQ4</accession>
<dbReference type="FunFam" id="3.40.50.300:FF:000637">
    <property type="entry name" value="ATP-dependent RNA helicase DHX37/DHR1"/>
    <property type="match status" value="1"/>
</dbReference>
<dbReference type="InterPro" id="IPR027417">
    <property type="entry name" value="P-loop_NTPase"/>
</dbReference>
<dbReference type="PROSITE" id="PS51192">
    <property type="entry name" value="HELICASE_ATP_BIND_1"/>
    <property type="match status" value="1"/>
</dbReference>
<evidence type="ECO:0000313" key="14">
    <source>
        <dbReference type="EMBL" id="KAJ8100281.1"/>
    </source>
</evidence>
<dbReference type="EMBL" id="JARPMG010000005">
    <property type="protein sequence ID" value="KAJ8100281.1"/>
    <property type="molecule type" value="Genomic_DNA"/>
</dbReference>
<evidence type="ECO:0000313" key="15">
    <source>
        <dbReference type="Proteomes" id="UP001217417"/>
    </source>
</evidence>
<evidence type="ECO:0000256" key="8">
    <source>
        <dbReference type="ARBA" id="ARBA00022884"/>
    </source>
</evidence>
<protein>
    <recommendedName>
        <fullName evidence="3">RNA helicase</fullName>
        <ecNumber evidence="3">3.6.4.13</ecNumber>
    </recommendedName>
</protein>
<feature type="compositionally biased region" description="Basic and acidic residues" evidence="11">
    <location>
        <begin position="187"/>
        <end position="204"/>
    </location>
</feature>
<comment type="subcellular location">
    <subcellularLocation>
        <location evidence="1">Nucleus</location>
        <location evidence="1">Nucleolus</location>
    </subcellularLocation>
</comment>
<sequence>MAKYRARHNDKARAGAIAKQRKLKVSRQARAIRRPAAAEHGEDEIGGQASTLELVHEELNPNAPVLVPMTEDEKAAKKAELELLLKPPESKFSKAKKKRLDKYIERQLKREEKKVLLQKLADSKFDTSLLHSLKRLGTKNETRREQLREALLKEKLGILDEETSRLLYEERTTIPELPLSADQPESEPARPERAASLKRAREEFLPATSGVTEPSPVVPNGIESTTSLFASGPGFGFGNLQKRPKTSTSLAGSSKKIPYTWRVRLEQEKLRKVKVPVMSSDSDYSSEDDHSADDINLTEDESDDNNINDDNDNEDEEDEEEDPDQYEDEQEEWHGFDDEQSSVTKVLAGNDVDDEKGLADSDNNASNGVEHGDANDSDGSHASDDDDAGDEEEEVENEEDEEEAAVGSRISRGESFKHWAETQLRGGEAEDLSNINTLPKIIGEYNPVDRPEDRATPPPEIVTIENAKNRKSYYVHVNRHPHIQAARILLPVVQDEQRIMEAINNNLCVIVCGETGSGKTTQVPQFLYEAGYGDAESDNPGMIGITQPRRVAAVSMARRVSDEIGPKHKGKVAYQVRFEQNTKEGTAMKFMTDGVLLRELSSDFTLSRYSAIIIDEAHERNVNTDILIGVLSRVLKLRYEMSNELGSSTKPLKLIIMSATLRVSDFVENGTLFDVSPPVLNVESRQYPVSNHFSRRTSANYLDEAFTKISKIHQRLPPGGILVFLTGQNEITHLCRRLRRAFPKKGRYQNKTMYDESVDVSLRLSAQEAGVEAEDVDLGDDVIEVSFDDNVSDDELLPGEVEEGFEEQTDQINSGPLHVLPLYSLLPTAQQLKIFEPPPDGARLCVVATNVAETSLTIPGIRYVVDCGRVKERHYDEETGVQRFDISWISKASADQRAGRAGRTGPGHCYRLYSSAVYESEFNQFSKAEILRMPIESVVLQMKSMGIDTIANFPFPTAPDRNTLETAEKLLHYLGAINKDGRLTDLGRTMSVFPLAPRFAKMLVIGQQFDCLQYIIAIVAGLSVGDPFLSEHELGLESEMREDENSGDSDDESQMTHGEIEVNKRRRKEYYIVQRKFSGLDMSSDVLKLLSVICAYEFEDAKAEFCFNNFLRQKSMEEIHKLRHQLTQIVAVNTPNLASLQFNAGLRAPSAVQVKALKQMVTSGFIDQVVVRADLVVGYDEAPFSVSGPRKKKVKVADVPYLRLNQYTFIRDTTLLSGKGGVDKSCIRDHESLAYIHPSSVLLSSDESRNVSEMPPFLVYNIIQQSKNESTLQGGRQPRIRIKPLTSITGKQLANLARTV</sequence>
<feature type="region of interest" description="Disordered" evidence="11">
    <location>
        <begin position="175"/>
        <end position="258"/>
    </location>
</feature>
<evidence type="ECO:0000256" key="11">
    <source>
        <dbReference type="SAM" id="MobiDB-lite"/>
    </source>
</evidence>
<evidence type="ECO:0000259" key="13">
    <source>
        <dbReference type="PROSITE" id="PS51194"/>
    </source>
</evidence>
<dbReference type="InterPro" id="IPR014001">
    <property type="entry name" value="Helicase_ATP-bd"/>
</dbReference>
<dbReference type="RefSeq" id="XP_056043731.1">
    <property type="nucleotide sequence ID" value="XM_056187499.1"/>
</dbReference>
<dbReference type="Proteomes" id="UP001217417">
    <property type="component" value="Unassembled WGS sequence"/>
</dbReference>
<evidence type="ECO:0000256" key="5">
    <source>
        <dbReference type="ARBA" id="ARBA00022801"/>
    </source>
</evidence>
<dbReference type="GeneID" id="80882665"/>
<evidence type="ECO:0000256" key="6">
    <source>
        <dbReference type="ARBA" id="ARBA00022806"/>
    </source>
</evidence>
<dbReference type="SMART" id="SM00847">
    <property type="entry name" value="HA2"/>
    <property type="match status" value="1"/>
</dbReference>
<dbReference type="Gene3D" id="1.20.120.1080">
    <property type="match status" value="1"/>
</dbReference>
<dbReference type="PANTHER" id="PTHR18934:SF99">
    <property type="entry name" value="ATP-DEPENDENT RNA HELICASE DHX37-RELATED"/>
    <property type="match status" value="1"/>
</dbReference>
<keyword evidence="5 14" id="KW-0378">Hydrolase</keyword>
<comment type="caution">
    <text evidence="14">The sequence shown here is derived from an EMBL/GenBank/DDBJ whole genome shotgun (WGS) entry which is preliminary data.</text>
</comment>
<feature type="region of interest" description="Disordered" evidence="11">
    <location>
        <begin position="1038"/>
        <end position="1060"/>
    </location>
</feature>
<dbReference type="GO" id="GO:0003724">
    <property type="term" value="F:RNA helicase activity"/>
    <property type="evidence" value="ECO:0007669"/>
    <property type="project" value="UniProtKB-EC"/>
</dbReference>
<name>A0AAD7QSQ4_9ASCO</name>
<dbReference type="PANTHER" id="PTHR18934">
    <property type="entry name" value="ATP-DEPENDENT RNA HELICASE"/>
    <property type="match status" value="1"/>
</dbReference>
<dbReference type="GO" id="GO:0005524">
    <property type="term" value="F:ATP binding"/>
    <property type="evidence" value="ECO:0007669"/>
    <property type="project" value="UniProtKB-KW"/>
</dbReference>
<dbReference type="Pfam" id="PF21010">
    <property type="entry name" value="HA2_C"/>
    <property type="match status" value="1"/>
</dbReference>
<evidence type="ECO:0000256" key="9">
    <source>
        <dbReference type="ARBA" id="ARBA00023242"/>
    </source>
</evidence>
<dbReference type="CDD" id="cd17982">
    <property type="entry name" value="DEXHc_DHX37"/>
    <property type="match status" value="1"/>
</dbReference>
<dbReference type="PROSITE" id="PS00690">
    <property type="entry name" value="DEAH_ATP_HELICASE"/>
    <property type="match status" value="1"/>
</dbReference>
<evidence type="ECO:0000256" key="1">
    <source>
        <dbReference type="ARBA" id="ARBA00004604"/>
    </source>
</evidence>
<dbReference type="EC" id="3.6.4.13" evidence="3"/>
<dbReference type="InterPro" id="IPR011545">
    <property type="entry name" value="DEAD/DEAH_box_helicase_dom"/>
</dbReference>
<keyword evidence="8" id="KW-0694">RNA-binding</keyword>
<evidence type="ECO:0000256" key="10">
    <source>
        <dbReference type="ARBA" id="ARBA00047984"/>
    </source>
</evidence>
<dbReference type="Gene3D" id="3.40.50.300">
    <property type="entry name" value="P-loop containing nucleotide triphosphate hydrolases"/>
    <property type="match status" value="2"/>
</dbReference>
<dbReference type="SMART" id="SM00490">
    <property type="entry name" value="HELICc"/>
    <property type="match status" value="1"/>
</dbReference>
<reference evidence="14" key="1">
    <citation type="submission" date="2023-03" db="EMBL/GenBank/DDBJ databases">
        <title>Near-Complete genome sequence of Lipomyces tetrasporous NRRL Y-64009, an oleaginous yeast capable of growing on lignocellulosic hydrolysates.</title>
        <authorList>
            <consortium name="Lawrence Berkeley National Laboratory"/>
            <person name="Jagtap S.S."/>
            <person name="Liu J.-J."/>
            <person name="Walukiewicz H.E."/>
            <person name="Pangilinan J."/>
            <person name="Lipzen A."/>
            <person name="Ahrendt S."/>
            <person name="Koriabine M."/>
            <person name="Cobaugh K."/>
            <person name="Salamov A."/>
            <person name="Yoshinaga Y."/>
            <person name="Ng V."/>
            <person name="Daum C."/>
            <person name="Grigoriev I.V."/>
            <person name="Slininger P.J."/>
            <person name="Dien B.S."/>
            <person name="Jin Y.-S."/>
            <person name="Rao C.V."/>
        </authorList>
    </citation>
    <scope>NUCLEOTIDE SEQUENCE</scope>
    <source>
        <strain evidence="14">NRRL Y-64009</strain>
    </source>
</reference>
<keyword evidence="4" id="KW-0547">Nucleotide-binding</keyword>
<feature type="domain" description="Helicase ATP-binding" evidence="12">
    <location>
        <begin position="500"/>
        <end position="679"/>
    </location>
</feature>
<keyword evidence="7" id="KW-0067">ATP-binding</keyword>
<dbReference type="Pfam" id="PF00270">
    <property type="entry name" value="DEAD"/>
    <property type="match status" value="1"/>
</dbReference>
<dbReference type="InterPro" id="IPR007502">
    <property type="entry name" value="Helicase-assoc_dom"/>
</dbReference>
<dbReference type="GO" id="GO:0000462">
    <property type="term" value="P:maturation of SSU-rRNA from tricistronic rRNA transcript (SSU-rRNA, 5.8S rRNA, LSU-rRNA)"/>
    <property type="evidence" value="ECO:0007669"/>
    <property type="project" value="TreeGrafter"/>
</dbReference>
<dbReference type="InterPro" id="IPR002464">
    <property type="entry name" value="DNA/RNA_helicase_DEAH_CS"/>
</dbReference>
<feature type="compositionally biased region" description="Acidic residues" evidence="11">
    <location>
        <begin position="1040"/>
        <end position="1053"/>
    </location>
</feature>
<evidence type="ECO:0000256" key="4">
    <source>
        <dbReference type="ARBA" id="ARBA00022741"/>
    </source>
</evidence>
<feature type="domain" description="Helicase C-terminal" evidence="13">
    <location>
        <begin position="770"/>
        <end position="946"/>
    </location>
</feature>
<dbReference type="GO" id="GO:0005730">
    <property type="term" value="C:nucleolus"/>
    <property type="evidence" value="ECO:0007669"/>
    <property type="project" value="UniProtKB-SubCell"/>
</dbReference>
<feature type="compositionally biased region" description="Basic and acidic residues" evidence="11">
    <location>
        <begin position="370"/>
        <end position="383"/>
    </location>
</feature>
<dbReference type="PROSITE" id="PS51194">
    <property type="entry name" value="HELICASE_CTER"/>
    <property type="match status" value="1"/>
</dbReference>
<keyword evidence="6" id="KW-0347">Helicase</keyword>
<comment type="catalytic activity">
    <reaction evidence="10">
        <text>ATP + H2O = ADP + phosphate + H(+)</text>
        <dbReference type="Rhea" id="RHEA:13065"/>
        <dbReference type="ChEBI" id="CHEBI:15377"/>
        <dbReference type="ChEBI" id="CHEBI:15378"/>
        <dbReference type="ChEBI" id="CHEBI:30616"/>
        <dbReference type="ChEBI" id="CHEBI:43474"/>
        <dbReference type="ChEBI" id="CHEBI:456216"/>
        <dbReference type="EC" id="3.6.4.13"/>
    </reaction>
</comment>
<evidence type="ECO:0000256" key="3">
    <source>
        <dbReference type="ARBA" id="ARBA00012552"/>
    </source>
</evidence>
<keyword evidence="9" id="KW-0539">Nucleus</keyword>
<dbReference type="GO" id="GO:1990904">
    <property type="term" value="C:ribonucleoprotein complex"/>
    <property type="evidence" value="ECO:0007669"/>
    <property type="project" value="UniProtKB-ARBA"/>
</dbReference>
<feature type="compositionally biased region" description="Acidic residues" evidence="11">
    <location>
        <begin position="296"/>
        <end position="331"/>
    </location>
</feature>